<evidence type="ECO:0000313" key="1">
    <source>
        <dbReference type="EMBL" id="CAK9118334.1"/>
    </source>
</evidence>
<dbReference type="EMBL" id="CAXAMN010028972">
    <property type="protein sequence ID" value="CAK9118334.1"/>
    <property type="molecule type" value="Genomic_DNA"/>
</dbReference>
<accession>A0ABP0T1P0</accession>
<comment type="caution">
    <text evidence="1">The sequence shown here is derived from an EMBL/GenBank/DDBJ whole genome shotgun (WGS) entry which is preliminary data.</text>
</comment>
<sequence>MNIFFLSMSPSEAAKYHANIHVVKMIVETAQLLCNVHHRAREASSCDPPYFTPRQIPYKESRAGHRKLGSMIWVAESLGNYRWALRLGLALCREYRLGRGRSKKKPQATHASEEVLRWLKEHEPNFRRTRRTKVAQHHLAMPEEFKLAKSAVEAYRDYYFSKRKTMNMEWPEGQVPKWWSERQRRYQVLMADGHANYTVVTKEASATAERRKIDVESEALTIIKNSLHLSPQGLVLYQQYGALDDLEEASLMYGFGAQQTLLKPN</sequence>
<name>A0ABP0T1P0_9DINO</name>
<keyword evidence="2" id="KW-1185">Reference proteome</keyword>
<organism evidence="1 2">
    <name type="scientific">Durusdinium trenchii</name>
    <dbReference type="NCBI Taxonomy" id="1381693"/>
    <lineage>
        <taxon>Eukaryota</taxon>
        <taxon>Sar</taxon>
        <taxon>Alveolata</taxon>
        <taxon>Dinophyceae</taxon>
        <taxon>Suessiales</taxon>
        <taxon>Symbiodiniaceae</taxon>
        <taxon>Durusdinium</taxon>
    </lineage>
</organism>
<reference evidence="1 2" key="1">
    <citation type="submission" date="2024-02" db="EMBL/GenBank/DDBJ databases">
        <authorList>
            <person name="Chen Y."/>
            <person name="Shah S."/>
            <person name="Dougan E. K."/>
            <person name="Thang M."/>
            <person name="Chan C."/>
        </authorList>
    </citation>
    <scope>NUCLEOTIDE SEQUENCE [LARGE SCALE GENOMIC DNA]</scope>
</reference>
<protein>
    <submittedName>
        <fullName evidence="1">Uncharacterized protein</fullName>
    </submittedName>
</protein>
<dbReference type="Proteomes" id="UP001642484">
    <property type="component" value="Unassembled WGS sequence"/>
</dbReference>
<proteinExistence type="predicted"/>
<evidence type="ECO:0000313" key="2">
    <source>
        <dbReference type="Proteomes" id="UP001642484"/>
    </source>
</evidence>
<gene>
    <name evidence="1" type="ORF">CCMP2556_LOCUS55435</name>
</gene>